<sequence length="114" mass="12243">MKTQRDVQRGAGKGIKLFECIENAASNQKHIHHTVPWARRGGKAAHRDDCNPITQLADFQIASIAKGNPGGTGKSNPIFPIPKRSALQVFASSSVLSFPFPLAAFPPDKLLALA</sequence>
<evidence type="ECO:0000313" key="1">
    <source>
        <dbReference type="EMBL" id="KFB51253.1"/>
    </source>
</evidence>
<dbReference type="EMBL" id="ATLV01024348">
    <property type="status" value="NOT_ANNOTATED_CDS"/>
    <property type="molecule type" value="Genomic_DNA"/>
</dbReference>
<gene>
    <name evidence="1" type="ORF">ZHAS_00019298</name>
</gene>
<dbReference type="Proteomes" id="UP000030765">
    <property type="component" value="Unassembled WGS sequence"/>
</dbReference>
<keyword evidence="3" id="KW-1185">Reference proteome</keyword>
<evidence type="ECO:0000313" key="3">
    <source>
        <dbReference type="Proteomes" id="UP000030765"/>
    </source>
</evidence>
<evidence type="ECO:0000313" key="2">
    <source>
        <dbReference type="EnsemblMetazoa" id="ASIC019298-PA"/>
    </source>
</evidence>
<dbReference type="VEuPathDB" id="VectorBase:ASIC019298"/>
<protein>
    <submittedName>
        <fullName evidence="1 2">E3 ubiquitin-protein ligase Mdm2-like protein</fullName>
    </submittedName>
</protein>
<accession>A0A084WM09</accession>
<name>A0A084WM09_ANOSI</name>
<dbReference type="EnsemblMetazoa" id="ASIC019298-RA">
    <property type="protein sequence ID" value="ASIC019298-PA"/>
    <property type="gene ID" value="ASIC019298"/>
</dbReference>
<organism evidence="1">
    <name type="scientific">Anopheles sinensis</name>
    <name type="common">Mosquito</name>
    <dbReference type="NCBI Taxonomy" id="74873"/>
    <lineage>
        <taxon>Eukaryota</taxon>
        <taxon>Metazoa</taxon>
        <taxon>Ecdysozoa</taxon>
        <taxon>Arthropoda</taxon>
        <taxon>Hexapoda</taxon>
        <taxon>Insecta</taxon>
        <taxon>Pterygota</taxon>
        <taxon>Neoptera</taxon>
        <taxon>Endopterygota</taxon>
        <taxon>Diptera</taxon>
        <taxon>Nematocera</taxon>
        <taxon>Culicoidea</taxon>
        <taxon>Culicidae</taxon>
        <taxon>Anophelinae</taxon>
        <taxon>Anopheles</taxon>
    </lineage>
</organism>
<dbReference type="AlphaFoldDB" id="A0A084WM09"/>
<proteinExistence type="predicted"/>
<dbReference type="EMBL" id="KE525351">
    <property type="protein sequence ID" value="KFB51253.1"/>
    <property type="molecule type" value="Genomic_DNA"/>
</dbReference>
<reference evidence="1 3" key="1">
    <citation type="journal article" date="2014" name="BMC Genomics">
        <title>Genome sequence of Anopheles sinensis provides insight into genetics basis of mosquito competence for malaria parasites.</title>
        <authorList>
            <person name="Zhou D."/>
            <person name="Zhang D."/>
            <person name="Ding G."/>
            <person name="Shi L."/>
            <person name="Hou Q."/>
            <person name="Ye Y."/>
            <person name="Xu Y."/>
            <person name="Zhou H."/>
            <person name="Xiong C."/>
            <person name="Li S."/>
            <person name="Yu J."/>
            <person name="Hong S."/>
            <person name="Yu X."/>
            <person name="Zou P."/>
            <person name="Chen C."/>
            <person name="Chang X."/>
            <person name="Wang W."/>
            <person name="Lv Y."/>
            <person name="Sun Y."/>
            <person name="Ma L."/>
            <person name="Shen B."/>
            <person name="Zhu C."/>
        </authorList>
    </citation>
    <scope>NUCLEOTIDE SEQUENCE [LARGE SCALE GENOMIC DNA]</scope>
</reference>
<reference evidence="2" key="2">
    <citation type="submission" date="2020-05" db="UniProtKB">
        <authorList>
            <consortium name="EnsemblMetazoa"/>
        </authorList>
    </citation>
    <scope>IDENTIFICATION</scope>
</reference>